<dbReference type="Proteomes" id="UP000249185">
    <property type="component" value="Unassembled WGS sequence"/>
</dbReference>
<dbReference type="Pfam" id="PF05762">
    <property type="entry name" value="VWA_CoxE"/>
    <property type="match status" value="1"/>
</dbReference>
<proteinExistence type="predicted"/>
<evidence type="ECO:0000313" key="1">
    <source>
        <dbReference type="EMBL" id="PZQ49212.1"/>
    </source>
</evidence>
<dbReference type="PANTHER" id="PTHR39338:SF7">
    <property type="entry name" value="BLL6692 PROTEIN"/>
    <property type="match status" value="1"/>
</dbReference>
<dbReference type="AlphaFoldDB" id="A0A2W5N6Y0"/>
<dbReference type="InterPro" id="IPR008912">
    <property type="entry name" value="Uncharacterised_CoxE"/>
</dbReference>
<evidence type="ECO:0000313" key="2">
    <source>
        <dbReference type="Proteomes" id="UP000249185"/>
    </source>
</evidence>
<organism evidence="1 2">
    <name type="scientific">Rhodovulum sulfidophilum</name>
    <name type="common">Rhodobacter sulfidophilus</name>
    <dbReference type="NCBI Taxonomy" id="35806"/>
    <lineage>
        <taxon>Bacteria</taxon>
        <taxon>Pseudomonadati</taxon>
        <taxon>Pseudomonadota</taxon>
        <taxon>Alphaproteobacteria</taxon>
        <taxon>Rhodobacterales</taxon>
        <taxon>Paracoccaceae</taxon>
        <taxon>Rhodovulum</taxon>
    </lineage>
</organism>
<name>A0A2W5N6Y0_RHOSU</name>
<dbReference type="PANTHER" id="PTHR39338">
    <property type="entry name" value="BLL5662 PROTEIN-RELATED"/>
    <property type="match status" value="1"/>
</dbReference>
<sequence>MFTRFFADLRAAGIPVSLREYLTFLGALRAEVVLYDAEGFYFLARAALVKDERHTDRFDRVFAACFGGLLTEGPEAMLDAVGLPEDWLRKLAEKHLTPEERAEIEALGGFEALMRALRERLAEQTGRHQGGNKWIGTAGTSPFGAHGYNPEGVRIGQDESRHQRAVKVWDRRDFRDFDDTAELNTRAIKIALRRLRRWAREGAADELDLPGTIRATAQQGWLDVVTRPERRNAVKVLLFLDVGGSMDAHVQAVEELFSAARSEFKHLEHYYFHNCLYDRVWRENRRRWDGGVPTAEVLRTYGADYRCVFVGDATMSPYEITHVGGANEHWNEEPGAVWLGRALAAWPHAVWINPVREDRWARDPSVGMIGKLMDGRMVPLTLAGIEAGIRTLTR</sequence>
<dbReference type="EMBL" id="QFPW01000008">
    <property type="protein sequence ID" value="PZQ49212.1"/>
    <property type="molecule type" value="Genomic_DNA"/>
</dbReference>
<reference evidence="1 2" key="1">
    <citation type="submission" date="2017-08" db="EMBL/GenBank/DDBJ databases">
        <title>Infants hospitalized years apart are colonized by the same room-sourced microbial strains.</title>
        <authorList>
            <person name="Brooks B."/>
            <person name="Olm M.R."/>
            <person name="Firek B.A."/>
            <person name="Baker R."/>
            <person name="Thomas B.C."/>
            <person name="Morowitz M.J."/>
            <person name="Banfield J.F."/>
        </authorList>
    </citation>
    <scope>NUCLEOTIDE SEQUENCE [LARGE SCALE GENOMIC DNA]</scope>
    <source>
        <strain evidence="1">S2_005_002_R2_34</strain>
    </source>
</reference>
<protein>
    <submittedName>
        <fullName evidence="1">VWA domain-containing protein</fullName>
    </submittedName>
</protein>
<gene>
    <name evidence="1" type="ORF">DI556_11720</name>
</gene>
<accession>A0A2W5N6Y0</accession>
<comment type="caution">
    <text evidence="1">The sequence shown here is derived from an EMBL/GenBank/DDBJ whole genome shotgun (WGS) entry which is preliminary data.</text>
</comment>